<sequence>MPRLRNIPLLYALTFALQLLLFLRHRNKWVQGILKLCLPLNIPGSRLCCHLILPFDRIRQLLFCQPQAAAVVVSEQSQNATNCKPSHWSLGHHAGHCCLVLDVMHVGLRGTTFARRRELQGTGCHLLRV</sequence>
<dbReference type="Proteomes" id="UP000664859">
    <property type="component" value="Unassembled WGS sequence"/>
</dbReference>
<proteinExistence type="predicted"/>
<reference evidence="1" key="1">
    <citation type="submission" date="2021-02" db="EMBL/GenBank/DDBJ databases">
        <title>First Annotated Genome of the Yellow-green Alga Tribonema minus.</title>
        <authorList>
            <person name="Mahan K.M."/>
        </authorList>
    </citation>
    <scope>NUCLEOTIDE SEQUENCE</scope>
    <source>
        <strain evidence="1">UTEX B ZZ1240</strain>
    </source>
</reference>
<comment type="caution">
    <text evidence="1">The sequence shown here is derived from an EMBL/GenBank/DDBJ whole genome shotgun (WGS) entry which is preliminary data.</text>
</comment>
<evidence type="ECO:0000313" key="1">
    <source>
        <dbReference type="EMBL" id="KAG5187113.1"/>
    </source>
</evidence>
<accession>A0A835ZDS5</accession>
<protein>
    <submittedName>
        <fullName evidence="1">Uncharacterized protein</fullName>
    </submittedName>
</protein>
<evidence type="ECO:0000313" key="2">
    <source>
        <dbReference type="Proteomes" id="UP000664859"/>
    </source>
</evidence>
<keyword evidence="2" id="KW-1185">Reference proteome</keyword>
<dbReference type="EMBL" id="JAFCMP010000094">
    <property type="protein sequence ID" value="KAG5187113.1"/>
    <property type="molecule type" value="Genomic_DNA"/>
</dbReference>
<gene>
    <name evidence="1" type="ORF">JKP88DRAFT_254152</name>
</gene>
<name>A0A835ZDS5_9STRA</name>
<organism evidence="1 2">
    <name type="scientific">Tribonema minus</name>
    <dbReference type="NCBI Taxonomy" id="303371"/>
    <lineage>
        <taxon>Eukaryota</taxon>
        <taxon>Sar</taxon>
        <taxon>Stramenopiles</taxon>
        <taxon>Ochrophyta</taxon>
        <taxon>PX clade</taxon>
        <taxon>Xanthophyceae</taxon>
        <taxon>Tribonematales</taxon>
        <taxon>Tribonemataceae</taxon>
        <taxon>Tribonema</taxon>
    </lineage>
</organism>
<dbReference type="AlphaFoldDB" id="A0A835ZDS5"/>